<keyword evidence="1" id="KW-0880">Kelch repeat</keyword>
<dbReference type="AlphaFoldDB" id="A0A9N9BE25"/>
<keyword evidence="5" id="KW-1185">Reference proteome</keyword>
<feature type="domain" description="Attractin/MKLN-like beta-propeller" evidence="3">
    <location>
        <begin position="4"/>
        <end position="225"/>
    </location>
</feature>
<gene>
    <name evidence="4" type="ORF">AMORRO_LOCUS6180</name>
</gene>
<dbReference type="SUPFAM" id="SSF117281">
    <property type="entry name" value="Kelch motif"/>
    <property type="match status" value="1"/>
</dbReference>
<keyword evidence="2" id="KW-0677">Repeat</keyword>
<dbReference type="Proteomes" id="UP000789342">
    <property type="component" value="Unassembled WGS sequence"/>
</dbReference>
<dbReference type="PANTHER" id="PTHR46376">
    <property type="entry name" value="LEUCINE-ZIPPER-LIKE TRANSCRIPTIONAL REGULATOR 1"/>
    <property type="match status" value="1"/>
</dbReference>
<sequence length="246" mass="27350">NESRISMQAVIDSKGKIYTFGGYHVPQFLSGSLPPSITILNNMIIINTILAKNYSIVNTTSGIMGRAYYSATMLDDSIFYIGGIDSSYRSVRISNIIMYNTSTNQWANINVNVTGSAIIENRYGHTAVLTPNKSSIIIYGGITDNGISPDPPLFFLNTTLPYTWNILPRDETFPPPSAFHTANIVGDYMIIAFGQTTNSVISPTKSYNKIYLFDINASTWVPVTTIRTDLGEKLMRSLEEIERFLQ</sequence>
<proteinExistence type="predicted"/>
<dbReference type="PANTHER" id="PTHR46376:SF1">
    <property type="entry name" value="LEUCINE-ZIPPER-LIKE TRANSCRIPTIONAL REGULATOR 1"/>
    <property type="match status" value="1"/>
</dbReference>
<evidence type="ECO:0000256" key="1">
    <source>
        <dbReference type="ARBA" id="ARBA00022441"/>
    </source>
</evidence>
<dbReference type="EMBL" id="CAJVPV010004009">
    <property type="protein sequence ID" value="CAG8564638.1"/>
    <property type="molecule type" value="Genomic_DNA"/>
</dbReference>
<evidence type="ECO:0000259" key="3">
    <source>
        <dbReference type="Pfam" id="PF24981"/>
    </source>
</evidence>
<organism evidence="4 5">
    <name type="scientific">Acaulospora morrowiae</name>
    <dbReference type="NCBI Taxonomy" id="94023"/>
    <lineage>
        <taxon>Eukaryota</taxon>
        <taxon>Fungi</taxon>
        <taxon>Fungi incertae sedis</taxon>
        <taxon>Mucoromycota</taxon>
        <taxon>Glomeromycotina</taxon>
        <taxon>Glomeromycetes</taxon>
        <taxon>Diversisporales</taxon>
        <taxon>Acaulosporaceae</taxon>
        <taxon>Acaulospora</taxon>
    </lineage>
</organism>
<dbReference type="OrthoDB" id="432528at2759"/>
<dbReference type="Gene3D" id="2.120.10.80">
    <property type="entry name" value="Kelch-type beta propeller"/>
    <property type="match status" value="1"/>
</dbReference>
<feature type="non-terminal residue" evidence="4">
    <location>
        <position position="1"/>
    </location>
</feature>
<dbReference type="GO" id="GO:0005794">
    <property type="term" value="C:Golgi apparatus"/>
    <property type="evidence" value="ECO:0007669"/>
    <property type="project" value="TreeGrafter"/>
</dbReference>
<evidence type="ECO:0000313" key="5">
    <source>
        <dbReference type="Proteomes" id="UP000789342"/>
    </source>
</evidence>
<comment type="caution">
    <text evidence="4">The sequence shown here is derived from an EMBL/GenBank/DDBJ whole genome shotgun (WGS) entry which is preliminary data.</text>
</comment>
<evidence type="ECO:0000256" key="2">
    <source>
        <dbReference type="ARBA" id="ARBA00022737"/>
    </source>
</evidence>
<accession>A0A9N9BE25</accession>
<dbReference type="InterPro" id="IPR056737">
    <property type="entry name" value="Beta-prop_ATRN-MKLN-like"/>
</dbReference>
<protein>
    <submittedName>
        <fullName evidence="4">15704_t:CDS:1</fullName>
    </submittedName>
</protein>
<reference evidence="4" key="1">
    <citation type="submission" date="2021-06" db="EMBL/GenBank/DDBJ databases">
        <authorList>
            <person name="Kallberg Y."/>
            <person name="Tangrot J."/>
            <person name="Rosling A."/>
        </authorList>
    </citation>
    <scope>NUCLEOTIDE SEQUENCE</scope>
    <source>
        <strain evidence="4">CL551</strain>
    </source>
</reference>
<name>A0A9N9BE25_9GLOM</name>
<evidence type="ECO:0000313" key="4">
    <source>
        <dbReference type="EMBL" id="CAG8564638.1"/>
    </source>
</evidence>
<dbReference type="InterPro" id="IPR015915">
    <property type="entry name" value="Kelch-typ_b-propeller"/>
</dbReference>
<dbReference type="Pfam" id="PF24981">
    <property type="entry name" value="Beta-prop_ATRN-LZTR1"/>
    <property type="match status" value="1"/>
</dbReference>
<dbReference type="InterPro" id="IPR051568">
    <property type="entry name" value="LZTR1/Attractin"/>
</dbReference>